<organism evidence="2">
    <name type="scientific">Lepeophtheirus salmonis</name>
    <name type="common">Salmon louse</name>
    <name type="synonym">Caligus salmonis</name>
    <dbReference type="NCBI Taxonomy" id="72036"/>
    <lineage>
        <taxon>Eukaryota</taxon>
        <taxon>Metazoa</taxon>
        <taxon>Ecdysozoa</taxon>
        <taxon>Arthropoda</taxon>
        <taxon>Crustacea</taxon>
        <taxon>Multicrustacea</taxon>
        <taxon>Hexanauplia</taxon>
        <taxon>Copepoda</taxon>
        <taxon>Siphonostomatoida</taxon>
        <taxon>Caligidae</taxon>
        <taxon>Lepeophtheirus</taxon>
    </lineage>
</organism>
<accession>A0A0K2UY39</accession>
<dbReference type="EMBL" id="HACA01025416">
    <property type="protein sequence ID" value="CDW42777.1"/>
    <property type="molecule type" value="Transcribed_RNA"/>
</dbReference>
<feature type="transmembrane region" description="Helical" evidence="1">
    <location>
        <begin position="12"/>
        <end position="30"/>
    </location>
</feature>
<keyword evidence="1" id="KW-1133">Transmembrane helix</keyword>
<evidence type="ECO:0000313" key="2">
    <source>
        <dbReference type="EMBL" id="CDW42777.1"/>
    </source>
</evidence>
<sequence>PDVNNCKSRMKSHINALIIFLKSVTSLSLYRLFKINMKAAVACIFLFELVLVAAQEDDFEPCSATLKCKDPKQECIAMDGDNGMCFNLCNNGEKCQEGYKCEQGEDDKRKVCVPDLEDIIELGQGEEIYNE</sequence>
<name>A0A0K2UY39_LEPSM</name>
<proteinExistence type="predicted"/>
<dbReference type="AlphaFoldDB" id="A0A0K2UY39"/>
<feature type="non-terminal residue" evidence="2">
    <location>
        <position position="1"/>
    </location>
</feature>
<keyword evidence="1" id="KW-0812">Transmembrane</keyword>
<keyword evidence="1" id="KW-0472">Membrane</keyword>
<reference evidence="2" key="1">
    <citation type="submission" date="2014-05" db="EMBL/GenBank/DDBJ databases">
        <authorList>
            <person name="Chronopoulou M."/>
        </authorList>
    </citation>
    <scope>NUCLEOTIDE SEQUENCE</scope>
    <source>
        <tissue evidence="2">Whole organism</tissue>
    </source>
</reference>
<evidence type="ECO:0000256" key="1">
    <source>
        <dbReference type="SAM" id="Phobius"/>
    </source>
</evidence>
<protein>
    <submittedName>
        <fullName evidence="2">Uncharacterized protein</fullName>
    </submittedName>
</protein>